<dbReference type="EMBL" id="PJQY01000251">
    <property type="protein sequence ID" value="PQQ14653.1"/>
    <property type="molecule type" value="Genomic_DNA"/>
</dbReference>
<dbReference type="GO" id="GO:0019985">
    <property type="term" value="P:translesion synthesis"/>
    <property type="evidence" value="ECO:0007669"/>
    <property type="project" value="TreeGrafter"/>
</dbReference>
<dbReference type="InterPro" id="IPR000730">
    <property type="entry name" value="Pr_cel_nuc_antig"/>
</dbReference>
<dbReference type="GO" id="GO:0043626">
    <property type="term" value="C:PCNA complex"/>
    <property type="evidence" value="ECO:0007669"/>
    <property type="project" value="TreeGrafter"/>
</dbReference>
<proteinExistence type="predicted"/>
<dbReference type="Proteomes" id="UP000250321">
    <property type="component" value="Unassembled WGS sequence"/>
</dbReference>
<dbReference type="GO" id="GO:0006272">
    <property type="term" value="P:leading strand elongation"/>
    <property type="evidence" value="ECO:0007669"/>
    <property type="project" value="TreeGrafter"/>
</dbReference>
<dbReference type="Gene3D" id="3.70.10.10">
    <property type="match status" value="1"/>
</dbReference>
<dbReference type="GO" id="GO:0006298">
    <property type="term" value="P:mismatch repair"/>
    <property type="evidence" value="ECO:0007669"/>
    <property type="project" value="TreeGrafter"/>
</dbReference>
<dbReference type="GO" id="GO:0006275">
    <property type="term" value="P:regulation of DNA replication"/>
    <property type="evidence" value="ECO:0007669"/>
    <property type="project" value="InterPro"/>
</dbReference>
<evidence type="ECO:0000313" key="1">
    <source>
        <dbReference type="EMBL" id="PQQ14653.1"/>
    </source>
</evidence>
<reference evidence="1 2" key="1">
    <citation type="submission" date="2018-02" db="EMBL/GenBank/DDBJ databases">
        <title>Draft genome of wild Prunus yedoensis var. nudiflora.</title>
        <authorList>
            <person name="Baek S."/>
            <person name="Kim J.-H."/>
            <person name="Choi K."/>
            <person name="Kim G.-B."/>
            <person name="Cho A."/>
            <person name="Jang H."/>
            <person name="Shin C.-H."/>
            <person name="Yu H.-J."/>
            <person name="Mun J.-H."/>
        </authorList>
    </citation>
    <scope>NUCLEOTIDE SEQUENCE [LARGE SCALE GENOMIC DNA]</scope>
    <source>
        <strain evidence="2">cv. Jeju island</strain>
        <tissue evidence="1">Leaf</tissue>
    </source>
</reference>
<name>A0A314Z7Y4_PRUYE</name>
<dbReference type="STRING" id="2094558.A0A314Z7Y4"/>
<organism evidence="1 2">
    <name type="scientific">Prunus yedoensis var. nudiflora</name>
    <dbReference type="NCBI Taxonomy" id="2094558"/>
    <lineage>
        <taxon>Eukaryota</taxon>
        <taxon>Viridiplantae</taxon>
        <taxon>Streptophyta</taxon>
        <taxon>Embryophyta</taxon>
        <taxon>Tracheophyta</taxon>
        <taxon>Spermatophyta</taxon>
        <taxon>Magnoliopsida</taxon>
        <taxon>eudicotyledons</taxon>
        <taxon>Gunneridae</taxon>
        <taxon>Pentapetalae</taxon>
        <taxon>rosids</taxon>
        <taxon>fabids</taxon>
        <taxon>Rosales</taxon>
        <taxon>Rosaceae</taxon>
        <taxon>Amygdaloideae</taxon>
        <taxon>Amygdaleae</taxon>
        <taxon>Prunus</taxon>
    </lineage>
</organism>
<dbReference type="GO" id="GO:0003677">
    <property type="term" value="F:DNA binding"/>
    <property type="evidence" value="ECO:0007669"/>
    <property type="project" value="InterPro"/>
</dbReference>
<keyword evidence="2" id="KW-1185">Reference proteome</keyword>
<gene>
    <name evidence="1" type="ORF">Pyn_30947</name>
</gene>
<dbReference type="PANTHER" id="PTHR11352:SF0">
    <property type="entry name" value="PROLIFERATING CELL NUCLEAR ANTIGEN"/>
    <property type="match status" value="1"/>
</dbReference>
<evidence type="ECO:0000313" key="2">
    <source>
        <dbReference type="Proteomes" id="UP000250321"/>
    </source>
</evidence>
<accession>A0A314Z7Y4</accession>
<protein>
    <submittedName>
        <fullName evidence="1">Uncharacterized protein</fullName>
    </submittedName>
</protein>
<dbReference type="PANTHER" id="PTHR11352">
    <property type="entry name" value="PROLIFERATING CELL NUCLEAR ANTIGEN"/>
    <property type="match status" value="1"/>
</dbReference>
<comment type="caution">
    <text evidence="1">The sequence shown here is derived from an EMBL/GenBank/DDBJ whole genome shotgun (WGS) entry which is preliminary data.</text>
</comment>
<dbReference type="GO" id="GO:0030337">
    <property type="term" value="F:DNA polymerase processivity factor activity"/>
    <property type="evidence" value="ECO:0007669"/>
    <property type="project" value="InterPro"/>
</dbReference>
<dbReference type="OrthoDB" id="1162597at2759"/>
<dbReference type="AlphaFoldDB" id="A0A314Z7Y4"/>
<sequence>MFTFTLNPTTLFLRQAVGTFVQMGFREGVICVAPDDVTLVAGVPGVGVPVLALRMKPCMFSSFSCTKSVCLAFDLALFYQKLFQVLKGDLLQLSGSATALCIDFDLLNYTVKLETRQVFASQFPMLSRYIGQMNVPQLRNKYQVAVGIPAEDFRLLIMKLCQFGVLVYASITATAVKFSVGNQVVIFEQAKQCTIKGAVGEDPVVLVFNLSHFGAILNASILSNMVLLFGQTHGLSVVLKFSLVDLVASSITFAEA</sequence>